<name>A0AAW0IXW7_MYOGA</name>
<proteinExistence type="predicted"/>
<dbReference type="Proteomes" id="UP001488838">
    <property type="component" value="Unassembled WGS sequence"/>
</dbReference>
<evidence type="ECO:0000256" key="1">
    <source>
        <dbReference type="SAM" id="MobiDB-lite"/>
    </source>
</evidence>
<reference evidence="2 3" key="1">
    <citation type="journal article" date="2023" name="bioRxiv">
        <title>Conserved and derived expression patterns and positive selection on dental genes reveal complex evolutionary context of ever-growing rodent molars.</title>
        <authorList>
            <person name="Calamari Z.T."/>
            <person name="Song A."/>
            <person name="Cohen E."/>
            <person name="Akter M."/>
            <person name="Roy R.D."/>
            <person name="Hallikas O."/>
            <person name="Christensen M.M."/>
            <person name="Li P."/>
            <person name="Marangoni P."/>
            <person name="Jernvall J."/>
            <person name="Klein O.D."/>
        </authorList>
    </citation>
    <scope>NUCLEOTIDE SEQUENCE [LARGE SCALE GENOMIC DNA]</scope>
    <source>
        <strain evidence="2">V071</strain>
    </source>
</reference>
<protein>
    <submittedName>
        <fullName evidence="2">Uncharacterized protein</fullName>
    </submittedName>
</protein>
<accession>A0AAW0IXW7</accession>
<evidence type="ECO:0000313" key="2">
    <source>
        <dbReference type="EMBL" id="KAK7819237.1"/>
    </source>
</evidence>
<gene>
    <name evidence="2" type="ORF">U0070_008365</name>
</gene>
<keyword evidence="3" id="KW-1185">Reference proteome</keyword>
<feature type="region of interest" description="Disordered" evidence="1">
    <location>
        <begin position="114"/>
        <end position="144"/>
    </location>
</feature>
<comment type="caution">
    <text evidence="2">The sequence shown here is derived from an EMBL/GenBank/DDBJ whole genome shotgun (WGS) entry which is preliminary data.</text>
</comment>
<sequence>MEESCGLTISGSSGGLEKGSMRRASKALSAPKAKPTVVGACGRAVWLSFSVIKELVILVQPLLIQRSLEDALNDAFQLEHGTQLLGVREDGVLPPAHRQPRFIVRNHIAAPGNVERSRGSAWGGGEAPPTPGPRGARRERGLRGAACAPLTVRGVAPRGSP</sequence>
<dbReference type="AlphaFoldDB" id="A0AAW0IXW7"/>
<organism evidence="2 3">
    <name type="scientific">Myodes glareolus</name>
    <name type="common">Bank vole</name>
    <name type="synonym">Clethrionomys glareolus</name>
    <dbReference type="NCBI Taxonomy" id="447135"/>
    <lineage>
        <taxon>Eukaryota</taxon>
        <taxon>Metazoa</taxon>
        <taxon>Chordata</taxon>
        <taxon>Craniata</taxon>
        <taxon>Vertebrata</taxon>
        <taxon>Euteleostomi</taxon>
        <taxon>Mammalia</taxon>
        <taxon>Eutheria</taxon>
        <taxon>Euarchontoglires</taxon>
        <taxon>Glires</taxon>
        <taxon>Rodentia</taxon>
        <taxon>Myomorpha</taxon>
        <taxon>Muroidea</taxon>
        <taxon>Cricetidae</taxon>
        <taxon>Arvicolinae</taxon>
        <taxon>Myodes</taxon>
    </lineage>
</organism>
<evidence type="ECO:0000313" key="3">
    <source>
        <dbReference type="Proteomes" id="UP001488838"/>
    </source>
</evidence>
<feature type="region of interest" description="Disordered" evidence="1">
    <location>
        <begin position="1"/>
        <end position="20"/>
    </location>
</feature>
<dbReference type="EMBL" id="JBBHLL010000082">
    <property type="protein sequence ID" value="KAK7819237.1"/>
    <property type="molecule type" value="Genomic_DNA"/>
</dbReference>